<evidence type="ECO:0000313" key="4">
    <source>
        <dbReference type="Proteomes" id="UP000054092"/>
    </source>
</evidence>
<dbReference type="PATRIC" id="fig|1184387.3.peg.1437"/>
<accession>A0A101HNU9</accession>
<proteinExistence type="predicted"/>
<dbReference type="InterPro" id="IPR008927">
    <property type="entry name" value="6-PGluconate_DH-like_C_sf"/>
</dbReference>
<dbReference type="GO" id="GO:0004665">
    <property type="term" value="F:prephenate dehydrogenase (NADP+) activity"/>
    <property type="evidence" value="ECO:0007669"/>
    <property type="project" value="InterPro"/>
</dbReference>
<dbReference type="GO" id="GO:0006571">
    <property type="term" value="P:tyrosine biosynthetic process"/>
    <property type="evidence" value="ECO:0007669"/>
    <property type="project" value="InterPro"/>
</dbReference>
<dbReference type="SUPFAM" id="SSF51735">
    <property type="entry name" value="NAD(P)-binding Rossmann-fold domains"/>
    <property type="match status" value="1"/>
</dbReference>
<dbReference type="InterPro" id="IPR046825">
    <property type="entry name" value="PDH_C"/>
</dbReference>
<dbReference type="Gene3D" id="3.40.50.720">
    <property type="entry name" value="NAD(P)-binding Rossmann-like Domain"/>
    <property type="match status" value="1"/>
</dbReference>
<dbReference type="Pfam" id="PF20463">
    <property type="entry name" value="PDH_C"/>
    <property type="match status" value="1"/>
</dbReference>
<dbReference type="InterPro" id="IPR050812">
    <property type="entry name" value="Preph/Arog_dehydrog"/>
</dbReference>
<dbReference type="Pfam" id="PF02153">
    <property type="entry name" value="PDH_N"/>
    <property type="match status" value="1"/>
</dbReference>
<gene>
    <name evidence="3" type="ORF">XD94_1025</name>
</gene>
<reference evidence="4" key="1">
    <citation type="journal article" date="2015" name="MBio">
        <title>Genome-Resolved Metagenomic Analysis Reveals Roles for Candidate Phyla and Other Microbial Community Members in Biogeochemical Transformations in Oil Reservoirs.</title>
        <authorList>
            <person name="Hu P."/>
            <person name="Tom L."/>
            <person name="Singh A."/>
            <person name="Thomas B.C."/>
            <person name="Baker B.J."/>
            <person name="Piceno Y.M."/>
            <person name="Andersen G.L."/>
            <person name="Banfield J.F."/>
        </authorList>
    </citation>
    <scope>NUCLEOTIDE SEQUENCE [LARGE SCALE GENOMIC DNA]</scope>
</reference>
<keyword evidence="1" id="KW-0560">Oxidoreductase</keyword>
<dbReference type="PROSITE" id="PS51176">
    <property type="entry name" value="PDH_ADH"/>
    <property type="match status" value="1"/>
</dbReference>
<comment type="caution">
    <text evidence="3">The sequence shown here is derived from an EMBL/GenBank/DDBJ whole genome shotgun (WGS) entry which is preliminary data.</text>
</comment>
<dbReference type="InterPro" id="IPR036291">
    <property type="entry name" value="NAD(P)-bd_dom_sf"/>
</dbReference>
<feature type="domain" description="Prephenate/arogenate dehydrogenase" evidence="2">
    <location>
        <begin position="1"/>
        <end position="254"/>
    </location>
</feature>
<dbReference type="SUPFAM" id="SSF48179">
    <property type="entry name" value="6-phosphogluconate dehydrogenase C-terminal domain-like"/>
    <property type="match status" value="1"/>
</dbReference>
<name>A0A101HNU9_9BACT</name>
<dbReference type="EMBL" id="LGGP01000168">
    <property type="protein sequence ID" value="KUK80356.1"/>
    <property type="molecule type" value="Genomic_DNA"/>
</dbReference>
<dbReference type="PANTHER" id="PTHR21363">
    <property type="entry name" value="PREPHENATE DEHYDROGENASE"/>
    <property type="match status" value="1"/>
</dbReference>
<dbReference type="InterPro" id="IPR046826">
    <property type="entry name" value="PDH_N"/>
</dbReference>
<dbReference type="PANTHER" id="PTHR21363:SF0">
    <property type="entry name" value="PREPHENATE DEHYDROGENASE [NADP(+)]"/>
    <property type="match status" value="1"/>
</dbReference>
<dbReference type="AlphaFoldDB" id="A0A101HNU9"/>
<protein>
    <submittedName>
        <fullName evidence="3">Prephenate dehydrogenase</fullName>
    </submittedName>
</protein>
<sequence length="254" mass="28062">MKIQIIGAGSIGGSIAIRLSKCGHEVSVFDESIGTTEALKRKHRDISISLKICESADLTILAVPMSSEAQLLQSVAFEETVLDVASVMQPFQLIARKRKIRFISGHPMAGNEHKGPAGWDESMFDGRVFLLSPAEFASAEDLKSVLEIIGDLRSSPEYLSPERHDLIVSRVSQAAYFLSRALLNLGSDFEKYTGPGYASTSRLGRQNRDMVIDMARFNGKNIASSLEEAEIYLRKIRVAIENEDLNELEELISE</sequence>
<dbReference type="Proteomes" id="UP000054092">
    <property type="component" value="Unassembled WGS sequence"/>
</dbReference>
<organism evidence="3 4">
    <name type="scientific">Mesotoga prima</name>
    <dbReference type="NCBI Taxonomy" id="1184387"/>
    <lineage>
        <taxon>Bacteria</taxon>
        <taxon>Thermotogati</taxon>
        <taxon>Thermotogota</taxon>
        <taxon>Thermotogae</taxon>
        <taxon>Kosmotogales</taxon>
        <taxon>Kosmotogaceae</taxon>
        <taxon>Mesotoga</taxon>
    </lineage>
</organism>
<dbReference type="Gene3D" id="1.10.3660.10">
    <property type="entry name" value="6-phosphogluconate dehydrogenase C-terminal like domain"/>
    <property type="match status" value="1"/>
</dbReference>
<dbReference type="GO" id="GO:0070403">
    <property type="term" value="F:NAD+ binding"/>
    <property type="evidence" value="ECO:0007669"/>
    <property type="project" value="InterPro"/>
</dbReference>
<evidence type="ECO:0000259" key="2">
    <source>
        <dbReference type="PROSITE" id="PS51176"/>
    </source>
</evidence>
<evidence type="ECO:0000313" key="3">
    <source>
        <dbReference type="EMBL" id="KUK80356.1"/>
    </source>
</evidence>
<dbReference type="GO" id="GO:0008977">
    <property type="term" value="F:prephenate dehydrogenase (NAD+) activity"/>
    <property type="evidence" value="ECO:0007669"/>
    <property type="project" value="InterPro"/>
</dbReference>
<dbReference type="InterPro" id="IPR003099">
    <property type="entry name" value="Prephen_DH"/>
</dbReference>
<evidence type="ECO:0000256" key="1">
    <source>
        <dbReference type="ARBA" id="ARBA00023002"/>
    </source>
</evidence>